<name>A0AAV7SK27_PLEWA</name>
<sequence length="77" mass="8804">MLRSPFHFMSSPGEDRNYVARALTHARWRLRLAKGKDLSGAKDSRKQIEMLLSSDKAHSGSKSERFCHRTKCVKEGN</sequence>
<dbReference type="EMBL" id="JANPWB010000008">
    <property type="protein sequence ID" value="KAJ1164438.1"/>
    <property type="molecule type" value="Genomic_DNA"/>
</dbReference>
<evidence type="ECO:0000313" key="2">
    <source>
        <dbReference type="EMBL" id="KAJ1164438.1"/>
    </source>
</evidence>
<organism evidence="2 3">
    <name type="scientific">Pleurodeles waltl</name>
    <name type="common">Iberian ribbed newt</name>
    <dbReference type="NCBI Taxonomy" id="8319"/>
    <lineage>
        <taxon>Eukaryota</taxon>
        <taxon>Metazoa</taxon>
        <taxon>Chordata</taxon>
        <taxon>Craniata</taxon>
        <taxon>Vertebrata</taxon>
        <taxon>Euteleostomi</taxon>
        <taxon>Amphibia</taxon>
        <taxon>Batrachia</taxon>
        <taxon>Caudata</taxon>
        <taxon>Salamandroidea</taxon>
        <taxon>Salamandridae</taxon>
        <taxon>Pleurodelinae</taxon>
        <taxon>Pleurodeles</taxon>
    </lineage>
</organism>
<feature type="compositionally biased region" description="Basic and acidic residues" evidence="1">
    <location>
        <begin position="55"/>
        <end position="77"/>
    </location>
</feature>
<comment type="caution">
    <text evidence="2">The sequence shown here is derived from an EMBL/GenBank/DDBJ whole genome shotgun (WGS) entry which is preliminary data.</text>
</comment>
<reference evidence="2" key="1">
    <citation type="journal article" date="2022" name="bioRxiv">
        <title>Sequencing and chromosome-scale assembly of the giantPleurodeles waltlgenome.</title>
        <authorList>
            <person name="Brown T."/>
            <person name="Elewa A."/>
            <person name="Iarovenko S."/>
            <person name="Subramanian E."/>
            <person name="Araus A.J."/>
            <person name="Petzold A."/>
            <person name="Susuki M."/>
            <person name="Suzuki K.-i.T."/>
            <person name="Hayashi T."/>
            <person name="Toyoda A."/>
            <person name="Oliveira C."/>
            <person name="Osipova E."/>
            <person name="Leigh N.D."/>
            <person name="Simon A."/>
            <person name="Yun M.H."/>
        </authorList>
    </citation>
    <scope>NUCLEOTIDE SEQUENCE</scope>
    <source>
        <strain evidence="2">20211129_DDA</strain>
        <tissue evidence="2">Liver</tissue>
    </source>
</reference>
<gene>
    <name evidence="2" type="ORF">NDU88_004876</name>
</gene>
<evidence type="ECO:0000256" key="1">
    <source>
        <dbReference type="SAM" id="MobiDB-lite"/>
    </source>
</evidence>
<feature type="region of interest" description="Disordered" evidence="1">
    <location>
        <begin position="53"/>
        <end position="77"/>
    </location>
</feature>
<keyword evidence="3" id="KW-1185">Reference proteome</keyword>
<dbReference type="Proteomes" id="UP001066276">
    <property type="component" value="Chromosome 4_2"/>
</dbReference>
<proteinExistence type="predicted"/>
<protein>
    <submittedName>
        <fullName evidence="2">Uncharacterized protein</fullName>
    </submittedName>
</protein>
<evidence type="ECO:0000313" key="3">
    <source>
        <dbReference type="Proteomes" id="UP001066276"/>
    </source>
</evidence>
<dbReference type="AlphaFoldDB" id="A0AAV7SK27"/>
<accession>A0AAV7SK27</accession>